<dbReference type="InterPro" id="IPR005018">
    <property type="entry name" value="DOMON_domain"/>
</dbReference>
<dbReference type="Pfam" id="PF03351">
    <property type="entry name" value="DOMON"/>
    <property type="match status" value="1"/>
</dbReference>
<sequence length="186" mass="21030">MPKRPNSRFSMSDTKFKNAIVSALREILDPNATFILRWTPDFEEKKVDFEFEAQAIGWIGIIFVSPSSASSFADTVIAGVFDDGSTYIQDRYTDVSIPEPDTPQPLDIQQDWPLVYAEEANGKTIVRTSRAFDTNDPQDNPIIQDETILFSWAYDDEDLVDGEPLYHGEDGRGTVLLNLLYPEKTL</sequence>
<keyword evidence="3" id="KW-1185">Reference proteome</keyword>
<evidence type="ECO:0000259" key="1">
    <source>
        <dbReference type="PROSITE" id="PS50836"/>
    </source>
</evidence>
<dbReference type="GO" id="GO:0005507">
    <property type="term" value="F:copper ion binding"/>
    <property type="evidence" value="ECO:0007669"/>
    <property type="project" value="TreeGrafter"/>
</dbReference>
<evidence type="ECO:0000313" key="2">
    <source>
        <dbReference type="EMBL" id="KAK2712267.1"/>
    </source>
</evidence>
<dbReference type="CDD" id="cd09631">
    <property type="entry name" value="DOMON_DOH"/>
    <property type="match status" value="1"/>
</dbReference>
<feature type="domain" description="DOMON" evidence="1">
    <location>
        <begin position="32"/>
        <end position="155"/>
    </location>
</feature>
<dbReference type="GO" id="GO:0005615">
    <property type="term" value="C:extracellular space"/>
    <property type="evidence" value="ECO:0007669"/>
    <property type="project" value="TreeGrafter"/>
</dbReference>
<reference evidence="2" key="1">
    <citation type="submission" date="2023-07" db="EMBL/GenBank/DDBJ databases">
        <title>Chromosome-level genome assembly of Artemia franciscana.</title>
        <authorList>
            <person name="Jo E."/>
        </authorList>
    </citation>
    <scope>NUCLEOTIDE SEQUENCE</scope>
    <source>
        <tissue evidence="2">Whole body</tissue>
    </source>
</reference>
<dbReference type="GO" id="GO:0042420">
    <property type="term" value="P:dopamine catabolic process"/>
    <property type="evidence" value="ECO:0007669"/>
    <property type="project" value="TreeGrafter"/>
</dbReference>
<evidence type="ECO:0000313" key="3">
    <source>
        <dbReference type="Proteomes" id="UP001187531"/>
    </source>
</evidence>
<dbReference type="PANTHER" id="PTHR10157">
    <property type="entry name" value="DOPAMINE BETA HYDROXYLASE RELATED"/>
    <property type="match status" value="1"/>
</dbReference>
<dbReference type="PROSITE" id="PS50836">
    <property type="entry name" value="DOMON"/>
    <property type="match status" value="1"/>
</dbReference>
<dbReference type="AlphaFoldDB" id="A0AA88HY24"/>
<dbReference type="Proteomes" id="UP001187531">
    <property type="component" value="Unassembled WGS sequence"/>
</dbReference>
<dbReference type="PANTHER" id="PTHR10157:SF23">
    <property type="entry name" value="MOXD1 HOMOLOG 1"/>
    <property type="match status" value="1"/>
</dbReference>
<comment type="caution">
    <text evidence="2">The sequence shown here is derived from an EMBL/GenBank/DDBJ whole genome shotgun (WGS) entry which is preliminary data.</text>
</comment>
<accession>A0AA88HY24</accession>
<dbReference type="GO" id="GO:0004500">
    <property type="term" value="F:dopamine beta-monooxygenase activity"/>
    <property type="evidence" value="ECO:0007669"/>
    <property type="project" value="InterPro"/>
</dbReference>
<dbReference type="InterPro" id="IPR045266">
    <property type="entry name" value="DOH_DOMON"/>
</dbReference>
<dbReference type="InterPro" id="IPR000945">
    <property type="entry name" value="DBH-like"/>
</dbReference>
<dbReference type="GO" id="GO:0006589">
    <property type="term" value="P:octopamine biosynthetic process"/>
    <property type="evidence" value="ECO:0007669"/>
    <property type="project" value="TreeGrafter"/>
</dbReference>
<organism evidence="2 3">
    <name type="scientific">Artemia franciscana</name>
    <name type="common">Brine shrimp</name>
    <name type="synonym">Artemia sanfranciscana</name>
    <dbReference type="NCBI Taxonomy" id="6661"/>
    <lineage>
        <taxon>Eukaryota</taxon>
        <taxon>Metazoa</taxon>
        <taxon>Ecdysozoa</taxon>
        <taxon>Arthropoda</taxon>
        <taxon>Crustacea</taxon>
        <taxon>Branchiopoda</taxon>
        <taxon>Anostraca</taxon>
        <taxon>Artemiidae</taxon>
        <taxon>Artemia</taxon>
    </lineage>
</organism>
<dbReference type="GO" id="GO:0042421">
    <property type="term" value="P:norepinephrine biosynthetic process"/>
    <property type="evidence" value="ECO:0007669"/>
    <property type="project" value="TreeGrafter"/>
</dbReference>
<dbReference type="EMBL" id="JAVRJZ010000015">
    <property type="protein sequence ID" value="KAK2712267.1"/>
    <property type="molecule type" value="Genomic_DNA"/>
</dbReference>
<name>A0AA88HY24_ARTSF</name>
<proteinExistence type="predicted"/>
<protein>
    <recommendedName>
        <fullName evidence="1">DOMON domain-containing protein</fullName>
    </recommendedName>
</protein>
<gene>
    <name evidence="2" type="ORF">QYM36_011079</name>
</gene>
<dbReference type="GO" id="GO:0030667">
    <property type="term" value="C:secretory granule membrane"/>
    <property type="evidence" value="ECO:0007669"/>
    <property type="project" value="TreeGrafter"/>
</dbReference>